<evidence type="ECO:0000256" key="1">
    <source>
        <dbReference type="ARBA" id="ARBA00002889"/>
    </source>
</evidence>
<evidence type="ECO:0000256" key="3">
    <source>
        <dbReference type="ARBA" id="ARBA00008479"/>
    </source>
</evidence>
<dbReference type="InterPro" id="IPR019002">
    <property type="entry name" value="Ribosome_biogenesis_Nop16"/>
</dbReference>
<evidence type="ECO:0000256" key="5">
    <source>
        <dbReference type="ARBA" id="ARBA00023242"/>
    </source>
</evidence>
<name>A0A4Y7TP78_COPMI</name>
<dbReference type="EMBL" id="QPFP01000006">
    <property type="protein sequence ID" value="TEB35956.1"/>
    <property type="molecule type" value="Genomic_DNA"/>
</dbReference>
<evidence type="ECO:0000313" key="8">
    <source>
        <dbReference type="Proteomes" id="UP000298030"/>
    </source>
</evidence>
<dbReference type="Pfam" id="PF09420">
    <property type="entry name" value="Nop16"/>
    <property type="match status" value="1"/>
</dbReference>
<evidence type="ECO:0000256" key="4">
    <source>
        <dbReference type="ARBA" id="ARBA00015522"/>
    </source>
</evidence>
<dbReference type="PANTHER" id="PTHR13243:SF1">
    <property type="entry name" value="NUCLEOLAR PROTEIN 16"/>
    <property type="match status" value="1"/>
</dbReference>
<evidence type="ECO:0000313" key="7">
    <source>
        <dbReference type="EMBL" id="TEB35956.1"/>
    </source>
</evidence>
<dbReference type="OrthoDB" id="285729at2759"/>
<gene>
    <name evidence="7" type="ORF">FA13DRAFT_1752670</name>
</gene>
<accession>A0A4Y7TP78</accession>
<evidence type="ECO:0000256" key="6">
    <source>
        <dbReference type="SAM" id="MobiDB-lite"/>
    </source>
</evidence>
<evidence type="ECO:0000256" key="2">
    <source>
        <dbReference type="ARBA" id="ARBA00004604"/>
    </source>
</evidence>
<feature type="region of interest" description="Disordered" evidence="6">
    <location>
        <begin position="1"/>
        <end position="43"/>
    </location>
</feature>
<dbReference type="PANTHER" id="PTHR13243">
    <property type="entry name" value="HSPC111 PROTEIN-RELATED"/>
    <property type="match status" value="1"/>
</dbReference>
<feature type="region of interest" description="Disordered" evidence="6">
    <location>
        <begin position="61"/>
        <end position="103"/>
    </location>
</feature>
<reference evidence="7 8" key="1">
    <citation type="journal article" date="2019" name="Nat. Ecol. Evol.">
        <title>Megaphylogeny resolves global patterns of mushroom evolution.</title>
        <authorList>
            <person name="Varga T."/>
            <person name="Krizsan K."/>
            <person name="Foldi C."/>
            <person name="Dima B."/>
            <person name="Sanchez-Garcia M."/>
            <person name="Sanchez-Ramirez S."/>
            <person name="Szollosi G.J."/>
            <person name="Szarkandi J.G."/>
            <person name="Papp V."/>
            <person name="Albert L."/>
            <person name="Andreopoulos W."/>
            <person name="Angelini C."/>
            <person name="Antonin V."/>
            <person name="Barry K.W."/>
            <person name="Bougher N.L."/>
            <person name="Buchanan P."/>
            <person name="Buyck B."/>
            <person name="Bense V."/>
            <person name="Catcheside P."/>
            <person name="Chovatia M."/>
            <person name="Cooper J."/>
            <person name="Damon W."/>
            <person name="Desjardin D."/>
            <person name="Finy P."/>
            <person name="Geml J."/>
            <person name="Haridas S."/>
            <person name="Hughes K."/>
            <person name="Justo A."/>
            <person name="Karasinski D."/>
            <person name="Kautmanova I."/>
            <person name="Kiss B."/>
            <person name="Kocsube S."/>
            <person name="Kotiranta H."/>
            <person name="LaButti K.M."/>
            <person name="Lechner B.E."/>
            <person name="Liimatainen K."/>
            <person name="Lipzen A."/>
            <person name="Lukacs Z."/>
            <person name="Mihaltcheva S."/>
            <person name="Morgado L.N."/>
            <person name="Niskanen T."/>
            <person name="Noordeloos M.E."/>
            <person name="Ohm R.A."/>
            <person name="Ortiz-Santana B."/>
            <person name="Ovrebo C."/>
            <person name="Racz N."/>
            <person name="Riley R."/>
            <person name="Savchenko A."/>
            <person name="Shiryaev A."/>
            <person name="Soop K."/>
            <person name="Spirin V."/>
            <person name="Szebenyi C."/>
            <person name="Tomsovsky M."/>
            <person name="Tulloss R.E."/>
            <person name="Uehling J."/>
            <person name="Grigoriev I.V."/>
            <person name="Vagvolgyi C."/>
            <person name="Papp T."/>
            <person name="Martin F.M."/>
            <person name="Miettinen O."/>
            <person name="Hibbett D.S."/>
            <person name="Nagy L.G."/>
        </authorList>
    </citation>
    <scope>NUCLEOTIDE SEQUENCE [LARGE SCALE GENOMIC DNA]</scope>
    <source>
        <strain evidence="7 8">FP101781</strain>
    </source>
</reference>
<dbReference type="STRING" id="71717.A0A4Y7TP78"/>
<dbReference type="GO" id="GO:0005730">
    <property type="term" value="C:nucleolus"/>
    <property type="evidence" value="ECO:0007669"/>
    <property type="project" value="UniProtKB-SubCell"/>
</dbReference>
<feature type="compositionally biased region" description="Basic residues" evidence="6">
    <location>
        <begin position="1"/>
        <end position="14"/>
    </location>
</feature>
<organism evidence="7 8">
    <name type="scientific">Coprinellus micaceus</name>
    <name type="common">Glistening ink-cap mushroom</name>
    <name type="synonym">Coprinus micaceus</name>
    <dbReference type="NCBI Taxonomy" id="71717"/>
    <lineage>
        <taxon>Eukaryota</taxon>
        <taxon>Fungi</taxon>
        <taxon>Dikarya</taxon>
        <taxon>Basidiomycota</taxon>
        <taxon>Agaricomycotina</taxon>
        <taxon>Agaricomycetes</taxon>
        <taxon>Agaricomycetidae</taxon>
        <taxon>Agaricales</taxon>
        <taxon>Agaricineae</taxon>
        <taxon>Psathyrellaceae</taxon>
        <taxon>Coprinellus</taxon>
    </lineage>
</organism>
<keyword evidence="5" id="KW-0539">Nucleus</keyword>
<dbReference type="Proteomes" id="UP000298030">
    <property type="component" value="Unassembled WGS sequence"/>
</dbReference>
<proteinExistence type="inferred from homology"/>
<comment type="subcellular location">
    <subcellularLocation>
        <location evidence="2">Nucleus</location>
        <location evidence="2">Nucleolus</location>
    </subcellularLocation>
</comment>
<protein>
    <recommendedName>
        <fullName evidence="4">Nucleolar protein 16</fullName>
    </recommendedName>
</protein>
<comment type="similarity">
    <text evidence="3">Belongs to the NOP16 family.</text>
</comment>
<dbReference type="AlphaFoldDB" id="A0A4Y7TP78"/>
<sequence>MANPRQRRKLRSGSHRPVSQSRRAKKNLKKAPPIKGPKALQEAWDKRKTVKQNYARLGLIHDLNPSAPGGSEQVLVPRNGEEMALDQPEQVAEPSSSSKRLPAGHGRIIRDVSGNVIGVELPEEDEEAGDEVEETMDDLEPEADGSVMGRWAASLGQHNEVAGEKPTGLLEALEGIASKKHMDSNTLSVAQSNTGPNKRHAATGEVAYLSRLTSKYGDDVECMATDRRLNSEQRTAGQIRRALKNAGLWGK</sequence>
<dbReference type="GO" id="GO:0042273">
    <property type="term" value="P:ribosomal large subunit biogenesis"/>
    <property type="evidence" value="ECO:0007669"/>
    <property type="project" value="TreeGrafter"/>
</dbReference>
<comment type="caution">
    <text evidence="7">The sequence shown here is derived from an EMBL/GenBank/DDBJ whole genome shotgun (WGS) entry which is preliminary data.</text>
</comment>
<comment type="function">
    <text evidence="1">Involved in the biogenesis of the 60S ribosomal subunit.</text>
</comment>
<keyword evidence="8" id="KW-1185">Reference proteome</keyword>